<dbReference type="AlphaFoldDB" id="A0A2S7SV50"/>
<proteinExistence type="predicted"/>
<sequence length="92" mass="10782">MLAKVSDARESKARKLINDPYTIVAYNPVLQFQSDYYPFGMLMPGRHMEDTITRTTNVSFTRVMPVHSLRHIVWPDGNAVLPFDSFWRIYLF</sequence>
<gene>
    <name evidence="1" type="ORF">CJD36_010945</name>
</gene>
<comment type="caution">
    <text evidence="1">The sequence shown here is derived from an EMBL/GenBank/DDBJ whole genome shotgun (WGS) entry which is preliminary data.</text>
</comment>
<dbReference type="RefSeq" id="WP_105039213.1">
    <property type="nucleotide sequence ID" value="NZ_PPSL01000003.1"/>
</dbReference>
<reference evidence="1 2" key="1">
    <citation type="submission" date="2018-01" db="EMBL/GenBank/DDBJ databases">
        <title>A novel member of the phylum Bacteroidetes isolated from glacier ice.</title>
        <authorList>
            <person name="Liu Q."/>
            <person name="Xin Y.-H."/>
        </authorList>
    </citation>
    <scope>NUCLEOTIDE SEQUENCE [LARGE SCALE GENOMIC DNA]</scope>
    <source>
        <strain evidence="1 2">RB1R16</strain>
    </source>
</reference>
<organism evidence="1 2">
    <name type="scientific">Flavipsychrobacter stenotrophus</name>
    <dbReference type="NCBI Taxonomy" id="2077091"/>
    <lineage>
        <taxon>Bacteria</taxon>
        <taxon>Pseudomonadati</taxon>
        <taxon>Bacteroidota</taxon>
        <taxon>Chitinophagia</taxon>
        <taxon>Chitinophagales</taxon>
        <taxon>Chitinophagaceae</taxon>
        <taxon>Flavipsychrobacter</taxon>
    </lineage>
</organism>
<keyword evidence="2" id="KW-1185">Reference proteome</keyword>
<accession>A0A2S7SV50</accession>
<dbReference type="EMBL" id="PPSL01000003">
    <property type="protein sequence ID" value="PQJ10485.1"/>
    <property type="molecule type" value="Genomic_DNA"/>
</dbReference>
<dbReference type="Proteomes" id="UP000239872">
    <property type="component" value="Unassembled WGS sequence"/>
</dbReference>
<evidence type="ECO:0000313" key="1">
    <source>
        <dbReference type="EMBL" id="PQJ10485.1"/>
    </source>
</evidence>
<name>A0A2S7SV50_9BACT</name>
<protein>
    <submittedName>
        <fullName evidence="1">Uncharacterized protein</fullName>
    </submittedName>
</protein>
<dbReference type="OrthoDB" id="1191296at2"/>
<evidence type="ECO:0000313" key="2">
    <source>
        <dbReference type="Proteomes" id="UP000239872"/>
    </source>
</evidence>